<protein>
    <recommendedName>
        <fullName evidence="4">DUF4243 domain-containing protein</fullName>
    </recommendedName>
</protein>
<feature type="compositionally biased region" description="Pro residues" evidence="2">
    <location>
        <begin position="149"/>
        <end position="162"/>
    </location>
</feature>
<reference evidence="3" key="1">
    <citation type="submission" date="2021-01" db="EMBL/GenBank/DDBJ databases">
        <title>Whole genome shotgun sequence of Actinoplanes capillaceus NBRC 16408.</title>
        <authorList>
            <person name="Komaki H."/>
            <person name="Tamura T."/>
        </authorList>
    </citation>
    <scope>NUCLEOTIDE SEQUENCE [LARGE SCALE GENOMIC DNA]</scope>
    <source>
        <strain evidence="3">NBRC 16408</strain>
    </source>
</reference>
<keyword evidence="1" id="KW-0560">Oxidoreductase</keyword>
<name>A0ABQ3WYL2_9ACTN</name>
<dbReference type="InterPro" id="IPR025337">
    <property type="entry name" value="Questin_oxidase-like"/>
</dbReference>
<accession>A0ABQ3WYL2</accession>
<comment type="caution">
    <text evidence="3">The sequence shown here is derived from an EMBL/GenBank/DDBJ whole genome shotgun (WGS) entry which is preliminary data.</text>
</comment>
<feature type="compositionally biased region" description="Low complexity" evidence="2">
    <location>
        <begin position="272"/>
        <end position="282"/>
    </location>
</feature>
<feature type="compositionally biased region" description="Low complexity" evidence="2">
    <location>
        <begin position="172"/>
        <end position="188"/>
    </location>
</feature>
<dbReference type="Pfam" id="PF14027">
    <property type="entry name" value="Questin_oxidase"/>
    <property type="match status" value="1"/>
</dbReference>
<feature type="region of interest" description="Disordered" evidence="2">
    <location>
        <begin position="146"/>
        <end position="188"/>
    </location>
</feature>
<feature type="region of interest" description="Disordered" evidence="2">
    <location>
        <begin position="258"/>
        <end position="282"/>
    </location>
</feature>
<sequence length="443" mass="46742">MANATLDEVYERLCDTGPEFDGWLSNHAPMAAEALIHHGHADRVHRWLDDYRRNLEPRPRGISPIGAEEWRDALGDPTRTGDWLNFFEREMTTDSWPDVLARWWPRLLPGIAAGATHGVIRVGHAVRALLTPAVLIPARLTPALLTPPDSAPPSDLPGPAPSVLPRSSSGVASDAASPCSPSSSAAASPLAAFRPPAGRVAELGQALAYWAARWQPMALPGSGPYRTTDPRAALDAVPRVPDQRFGIRSRLAQLADLPGWPDVPSGRGKRIPTGSSPAPSGSPAVPFLNGRDSVPAEPLAVGEIPSSARLLAADENTVHDRILAIIEAAVVRQAGYGYANPVMLVHAATAPTAVLRTLPALPGALHLPSLAAAWAATAAVTSAYAPEKPRPVTPRRGTRPEDLMAYAADSGDAHAIKLADAAIEAGDAETLACAYRALERFAP</sequence>
<proteinExistence type="predicted"/>
<evidence type="ECO:0000313" key="3">
    <source>
        <dbReference type="EMBL" id="GID51381.1"/>
    </source>
</evidence>
<dbReference type="RefSeq" id="WP_204301346.1">
    <property type="nucleotide sequence ID" value="NZ_BOMF01000178.1"/>
</dbReference>
<evidence type="ECO:0000256" key="1">
    <source>
        <dbReference type="ARBA" id="ARBA00023002"/>
    </source>
</evidence>
<dbReference type="EMBL" id="BOMF01000178">
    <property type="protein sequence ID" value="GID51381.1"/>
    <property type="molecule type" value="Genomic_DNA"/>
</dbReference>
<gene>
    <name evidence="3" type="ORF">Aca07nite_86560</name>
</gene>
<evidence type="ECO:0000256" key="2">
    <source>
        <dbReference type="SAM" id="MobiDB-lite"/>
    </source>
</evidence>
<organism evidence="3">
    <name type="scientific">Actinoplanes campanulatus</name>
    <dbReference type="NCBI Taxonomy" id="113559"/>
    <lineage>
        <taxon>Bacteria</taxon>
        <taxon>Bacillati</taxon>
        <taxon>Actinomycetota</taxon>
        <taxon>Actinomycetes</taxon>
        <taxon>Micromonosporales</taxon>
        <taxon>Micromonosporaceae</taxon>
        <taxon>Actinoplanes</taxon>
    </lineage>
</organism>
<evidence type="ECO:0008006" key="4">
    <source>
        <dbReference type="Google" id="ProtNLM"/>
    </source>
</evidence>